<organism evidence="2 3">
    <name type="scientific">Thalassotalea agarivorans</name>
    <name type="common">Thalassomonas agarivorans</name>
    <dbReference type="NCBI Taxonomy" id="349064"/>
    <lineage>
        <taxon>Bacteria</taxon>
        <taxon>Pseudomonadati</taxon>
        <taxon>Pseudomonadota</taxon>
        <taxon>Gammaproteobacteria</taxon>
        <taxon>Alteromonadales</taxon>
        <taxon>Colwelliaceae</taxon>
        <taxon>Thalassotalea</taxon>
    </lineage>
</organism>
<evidence type="ECO:0000256" key="1">
    <source>
        <dbReference type="SAM" id="Phobius"/>
    </source>
</evidence>
<dbReference type="RefSeq" id="WP_177168902.1">
    <property type="nucleotide sequence ID" value="NZ_AP027363.1"/>
</dbReference>
<feature type="transmembrane region" description="Helical" evidence="1">
    <location>
        <begin position="101"/>
        <end position="120"/>
    </location>
</feature>
<feature type="transmembrane region" description="Helical" evidence="1">
    <location>
        <begin position="26"/>
        <end position="44"/>
    </location>
</feature>
<protein>
    <recommendedName>
        <fullName evidence="4">DUF2919 domain-containing protein</fullName>
    </recommendedName>
</protein>
<evidence type="ECO:0000313" key="3">
    <source>
        <dbReference type="Proteomes" id="UP000199308"/>
    </source>
</evidence>
<dbReference type="STRING" id="349064.SAMN05660429_02140"/>
<feature type="transmembrane region" description="Helical" evidence="1">
    <location>
        <begin position="126"/>
        <end position="144"/>
    </location>
</feature>
<dbReference type="AlphaFoldDB" id="A0A1I0FKC7"/>
<accession>A0A1I0FKC7</accession>
<sequence>MSRELFKHYGVNDFDNFDCLKVSKGLYLILAFVLRAYLVFAISISNMRDKTQILQWFYPDPSLFYLNLLSGLAGLYLLFVLMLRKPDAAPWVRWSWRHCRAIIVAVLAFDLLVSSSAYMFYDYISLKALLIELAIAVVLVVFCFRSKRFKINLTEFPEKLPEK</sequence>
<dbReference type="Proteomes" id="UP000199308">
    <property type="component" value="Unassembled WGS sequence"/>
</dbReference>
<evidence type="ECO:0000313" key="2">
    <source>
        <dbReference type="EMBL" id="SET57708.1"/>
    </source>
</evidence>
<dbReference type="InterPro" id="IPR021318">
    <property type="entry name" value="DUF2919"/>
</dbReference>
<evidence type="ECO:0008006" key="4">
    <source>
        <dbReference type="Google" id="ProtNLM"/>
    </source>
</evidence>
<dbReference type="EMBL" id="FOHK01000009">
    <property type="protein sequence ID" value="SET57708.1"/>
    <property type="molecule type" value="Genomic_DNA"/>
</dbReference>
<gene>
    <name evidence="2" type="ORF">SAMN05660429_02140</name>
</gene>
<proteinExistence type="predicted"/>
<reference evidence="2 3" key="1">
    <citation type="submission" date="2016-10" db="EMBL/GenBank/DDBJ databases">
        <authorList>
            <person name="de Groot N.N."/>
        </authorList>
    </citation>
    <scope>NUCLEOTIDE SEQUENCE [LARGE SCALE GENOMIC DNA]</scope>
    <source>
        <strain evidence="2 3">DSM 19706</strain>
    </source>
</reference>
<keyword evidence="1" id="KW-1133">Transmembrane helix</keyword>
<feature type="transmembrane region" description="Helical" evidence="1">
    <location>
        <begin position="64"/>
        <end position="81"/>
    </location>
</feature>
<keyword evidence="1" id="KW-0472">Membrane</keyword>
<name>A0A1I0FKC7_THASX</name>
<keyword evidence="1" id="KW-0812">Transmembrane</keyword>
<keyword evidence="3" id="KW-1185">Reference proteome</keyword>
<dbReference type="Pfam" id="PF11143">
    <property type="entry name" value="DUF2919"/>
    <property type="match status" value="1"/>
</dbReference>